<keyword evidence="9" id="KW-0472">Membrane</keyword>
<keyword evidence="5" id="KW-0677">Repeat</keyword>
<dbReference type="SMART" id="SM00382">
    <property type="entry name" value="AAA"/>
    <property type="match status" value="1"/>
</dbReference>
<dbReference type="InterPro" id="IPR003593">
    <property type="entry name" value="AAA+_ATPase"/>
</dbReference>
<evidence type="ECO:0000256" key="5">
    <source>
        <dbReference type="ARBA" id="ARBA00022737"/>
    </source>
</evidence>
<dbReference type="OrthoDB" id="9805029at2"/>
<gene>
    <name evidence="11" type="ORF">ADU59_10825</name>
</gene>
<accession>A0A1C7P4I2</accession>
<protein>
    <submittedName>
        <fullName evidence="11">Sugar ABC transporter ATP-binding protein</fullName>
    </submittedName>
</protein>
<dbReference type="Pfam" id="PF00005">
    <property type="entry name" value="ABC_tran"/>
    <property type="match status" value="2"/>
</dbReference>
<evidence type="ECO:0000256" key="3">
    <source>
        <dbReference type="ARBA" id="ARBA00022475"/>
    </source>
</evidence>
<dbReference type="PANTHER" id="PTHR43790:SF1">
    <property type="entry name" value="XYLOSE IMPORT ATP-BINDING PROTEIN XYLG"/>
    <property type="match status" value="1"/>
</dbReference>
<keyword evidence="3" id="KW-1003">Cell membrane</keyword>
<dbReference type="Gene3D" id="3.40.50.300">
    <property type="entry name" value="P-loop containing nucleotide triphosphate hydrolases"/>
    <property type="match status" value="2"/>
</dbReference>
<keyword evidence="6" id="KW-0547">Nucleotide-binding</keyword>
<evidence type="ECO:0000256" key="7">
    <source>
        <dbReference type="ARBA" id="ARBA00022840"/>
    </source>
</evidence>
<feature type="domain" description="ABC transporter" evidence="10">
    <location>
        <begin position="277"/>
        <end position="521"/>
    </location>
</feature>
<evidence type="ECO:0000313" key="11">
    <source>
        <dbReference type="EMBL" id="OBZ95906.1"/>
    </source>
</evidence>
<dbReference type="EMBL" id="LGLV01000006">
    <property type="protein sequence ID" value="OBZ95906.1"/>
    <property type="molecule type" value="Genomic_DNA"/>
</dbReference>
<organism evidence="11 12">
    <name type="scientific">Pararhizobium polonicum</name>
    <dbReference type="NCBI Taxonomy" id="1612624"/>
    <lineage>
        <taxon>Bacteria</taxon>
        <taxon>Pseudomonadati</taxon>
        <taxon>Pseudomonadota</taxon>
        <taxon>Alphaproteobacteria</taxon>
        <taxon>Hyphomicrobiales</taxon>
        <taxon>Rhizobiaceae</taxon>
        <taxon>Rhizobium/Agrobacterium group</taxon>
        <taxon>Pararhizobium</taxon>
    </lineage>
</organism>
<evidence type="ECO:0000256" key="8">
    <source>
        <dbReference type="ARBA" id="ARBA00022967"/>
    </source>
</evidence>
<evidence type="ECO:0000256" key="2">
    <source>
        <dbReference type="ARBA" id="ARBA00022448"/>
    </source>
</evidence>
<dbReference type="PROSITE" id="PS50893">
    <property type="entry name" value="ABC_TRANSPORTER_2"/>
    <property type="match status" value="2"/>
</dbReference>
<keyword evidence="7 11" id="KW-0067">ATP-binding</keyword>
<dbReference type="GO" id="GO:0005524">
    <property type="term" value="F:ATP binding"/>
    <property type="evidence" value="ECO:0007669"/>
    <property type="project" value="UniProtKB-KW"/>
</dbReference>
<dbReference type="STRING" id="1612624.ADU59_10825"/>
<evidence type="ECO:0000256" key="9">
    <source>
        <dbReference type="ARBA" id="ARBA00023136"/>
    </source>
</evidence>
<keyword evidence="2" id="KW-0813">Transport</keyword>
<proteinExistence type="inferred from homology"/>
<keyword evidence="12" id="KW-1185">Reference proteome</keyword>
<dbReference type="InterPro" id="IPR027417">
    <property type="entry name" value="P-loop_NTPase"/>
</dbReference>
<comment type="caution">
    <text evidence="11">The sequence shown here is derived from an EMBL/GenBank/DDBJ whole genome shotgun (WGS) entry which is preliminary data.</text>
</comment>
<dbReference type="SUPFAM" id="SSF52540">
    <property type="entry name" value="P-loop containing nucleoside triphosphate hydrolases"/>
    <property type="match status" value="2"/>
</dbReference>
<dbReference type="AlphaFoldDB" id="A0A1C7P4I2"/>
<keyword evidence="4" id="KW-0762">Sugar transport</keyword>
<dbReference type="InterPro" id="IPR003439">
    <property type="entry name" value="ABC_transporter-like_ATP-bd"/>
</dbReference>
<dbReference type="InterPro" id="IPR050107">
    <property type="entry name" value="ABC_carbohydrate_import_ATPase"/>
</dbReference>
<name>A0A1C7P4I2_9HYPH</name>
<dbReference type="RefSeq" id="WP_068954156.1">
    <property type="nucleotide sequence ID" value="NZ_LGLV01000006.1"/>
</dbReference>
<reference evidence="11 12" key="1">
    <citation type="journal article" date="2016" name="Syst. Appl. Microbiol.">
        <title>Pararhizobium polonicum sp. nov. isolated from tumors on stone fruit rootstocks.</title>
        <authorList>
            <person name="Pulawska J."/>
            <person name="Kuzmanovic N."/>
            <person name="Willems A."/>
            <person name="Pothier J.F."/>
        </authorList>
    </citation>
    <scope>NUCLEOTIDE SEQUENCE [LARGE SCALE GENOMIC DNA]</scope>
    <source>
        <strain evidence="11 12">F5.1</strain>
    </source>
</reference>
<dbReference type="Proteomes" id="UP000093111">
    <property type="component" value="Unassembled WGS sequence"/>
</dbReference>
<sequence length="527" mass="56874">MQLKSTDASHPDTGPSKAAIPFLEIRDVQKSFGGVRALKGVSFAIEPGQIYHLMGENGCGKSTLIKILSGAQPADKGELLIDGKPLGKLTPVAALAAGIETVYQDLSLLPNLSVAENVGLTQQLVASAGKLARRLDLGRMRQTAERALTAVNLPTNRLFLSTRTDELPIATRQLIAIARAIASDARLVIMDEPTTALTKREVDNLIGVVDRLRAKGVAVLFVTHKLDECKSIGGRAVIMRDGLKVAECDIADHSKTELAFWMTGKVLDEARYRDQPALGDDLLAVDKLSRRDGFTDVSFTMRRGEVIGITGLLDSGRNELALAMAGVIPADTGRIRLNGADVTPKTPAAAIAAGIGYVPEDRLSEGLFLEKSIQENIVMPVLDRLRNVFGIVDGRRSRELAERTIADLQVATPDVANRVQSLSGGNQQRVLIGRWLTINPKLLILHGPTVGVDVGSKDTIFRIIQRLADEGMGVVIISDDLPELLQNCDRIMVMCKGSVVETFEAEGLVEETLYRALVQETTARTGQ</sequence>
<keyword evidence="8" id="KW-1278">Translocase</keyword>
<dbReference type="GO" id="GO:0016887">
    <property type="term" value="F:ATP hydrolysis activity"/>
    <property type="evidence" value="ECO:0007669"/>
    <property type="project" value="InterPro"/>
</dbReference>
<feature type="domain" description="ABC transporter" evidence="10">
    <location>
        <begin position="23"/>
        <end position="266"/>
    </location>
</feature>
<evidence type="ECO:0000259" key="10">
    <source>
        <dbReference type="PROSITE" id="PS50893"/>
    </source>
</evidence>
<dbReference type="PATRIC" id="fig|1612624.7.peg.3719"/>
<evidence type="ECO:0000256" key="6">
    <source>
        <dbReference type="ARBA" id="ARBA00022741"/>
    </source>
</evidence>
<evidence type="ECO:0000256" key="1">
    <source>
        <dbReference type="ARBA" id="ARBA00005417"/>
    </source>
</evidence>
<dbReference type="PROSITE" id="PS00211">
    <property type="entry name" value="ABC_TRANSPORTER_1"/>
    <property type="match status" value="1"/>
</dbReference>
<dbReference type="CDD" id="cd03216">
    <property type="entry name" value="ABC_Carb_Monos_I"/>
    <property type="match status" value="1"/>
</dbReference>
<dbReference type="PANTHER" id="PTHR43790">
    <property type="entry name" value="CARBOHYDRATE TRANSPORT ATP-BINDING PROTEIN MG119-RELATED"/>
    <property type="match status" value="1"/>
</dbReference>
<dbReference type="CDD" id="cd03215">
    <property type="entry name" value="ABC_Carb_Monos_II"/>
    <property type="match status" value="1"/>
</dbReference>
<dbReference type="InterPro" id="IPR017871">
    <property type="entry name" value="ABC_transporter-like_CS"/>
</dbReference>
<evidence type="ECO:0000256" key="4">
    <source>
        <dbReference type="ARBA" id="ARBA00022597"/>
    </source>
</evidence>
<evidence type="ECO:0000313" key="12">
    <source>
        <dbReference type="Proteomes" id="UP000093111"/>
    </source>
</evidence>
<comment type="similarity">
    <text evidence="1">Belongs to the ABC transporter superfamily.</text>
</comment>